<keyword evidence="2" id="KW-0698">rRNA processing</keyword>
<evidence type="ECO:0000313" key="18">
    <source>
        <dbReference type="Proteomes" id="UP000237222"/>
    </source>
</evidence>
<evidence type="ECO:0000256" key="15">
    <source>
        <dbReference type="ARBA" id="ARBA00043143"/>
    </source>
</evidence>
<dbReference type="EMBL" id="PQGG01000042">
    <property type="protein sequence ID" value="POP51204.1"/>
    <property type="molecule type" value="Genomic_DNA"/>
</dbReference>
<evidence type="ECO:0000256" key="4">
    <source>
        <dbReference type="ARBA" id="ARBA00023235"/>
    </source>
</evidence>
<evidence type="ECO:0000256" key="2">
    <source>
        <dbReference type="ARBA" id="ARBA00022552"/>
    </source>
</evidence>
<reference evidence="17 18" key="1">
    <citation type="submission" date="2018-01" db="EMBL/GenBank/DDBJ databases">
        <authorList>
            <person name="Yu X.-D."/>
        </authorList>
    </citation>
    <scope>NUCLEOTIDE SEQUENCE [LARGE SCALE GENOMIC DNA]</scope>
    <source>
        <strain evidence="17 18">ZX-21</strain>
    </source>
</reference>
<dbReference type="GO" id="GO:0160151">
    <property type="term" value="F:tRNA pseudouridine(32) synthase activity"/>
    <property type="evidence" value="ECO:0007669"/>
    <property type="project" value="UniProtKB-EC"/>
</dbReference>
<dbReference type="RefSeq" id="WP_103685850.1">
    <property type="nucleotide sequence ID" value="NZ_PQGG01000042.1"/>
</dbReference>
<evidence type="ECO:0000256" key="12">
    <source>
        <dbReference type="ARBA" id="ARBA00042372"/>
    </source>
</evidence>
<dbReference type="InterPro" id="IPR050188">
    <property type="entry name" value="RluA_PseudoU_synthase"/>
</dbReference>
<evidence type="ECO:0000259" key="16">
    <source>
        <dbReference type="Pfam" id="PF00849"/>
    </source>
</evidence>
<dbReference type="AlphaFoldDB" id="A0A2S4HB42"/>
<evidence type="ECO:0000256" key="5">
    <source>
        <dbReference type="ARBA" id="ARBA00036184"/>
    </source>
</evidence>
<evidence type="ECO:0000256" key="3">
    <source>
        <dbReference type="ARBA" id="ARBA00022694"/>
    </source>
</evidence>
<evidence type="ECO:0000256" key="10">
    <source>
        <dbReference type="ARBA" id="ARBA00039988"/>
    </source>
</evidence>
<dbReference type="InterPro" id="IPR006224">
    <property type="entry name" value="PsdUridine_synth_RluA-like_CS"/>
</dbReference>
<dbReference type="Proteomes" id="UP000237222">
    <property type="component" value="Unassembled WGS sequence"/>
</dbReference>
<dbReference type="GO" id="GO:0003723">
    <property type="term" value="F:RNA binding"/>
    <property type="evidence" value="ECO:0007669"/>
    <property type="project" value="InterPro"/>
</dbReference>
<evidence type="ECO:0000256" key="11">
    <source>
        <dbReference type="ARBA" id="ARBA00041266"/>
    </source>
</evidence>
<dbReference type="EC" id="5.4.99.29" evidence="9"/>
<dbReference type="SUPFAM" id="SSF55120">
    <property type="entry name" value="Pseudouridine synthase"/>
    <property type="match status" value="1"/>
</dbReference>
<evidence type="ECO:0000313" key="17">
    <source>
        <dbReference type="EMBL" id="POP51204.1"/>
    </source>
</evidence>
<sequence>MSKPIDDFIAPHCADEIDILYQDEDILLISKPSGLLSLSGKNPLNKDSVHFRMSQKFPSISLAHRLDFGTSGIMLLALNKKANANLNKQFQNRSVKKTYISELLGHIAEDSGIIDAAIAKDPENFPVLKLCEKLGKSAQSHFKIISRLANPNRSRVLFTPVTGRTHQLRIHSLAIGHPILGCDLYHCGNSAQLAPRLLLHAASLEFDHPSTGLRMHVASPCPF</sequence>
<proteinExistence type="inferred from homology"/>
<gene>
    <name evidence="17" type="ORF">C0068_17950</name>
</gene>
<dbReference type="PANTHER" id="PTHR21600:SF91">
    <property type="entry name" value="DUAL-SPECIFICITY RNA PSEUDOURIDINE SYNTHASE RLUA"/>
    <property type="match status" value="1"/>
</dbReference>
<evidence type="ECO:0000256" key="7">
    <source>
        <dbReference type="ARBA" id="ARBA00037305"/>
    </source>
</evidence>
<protein>
    <recommendedName>
        <fullName evidence="10">Dual-specificity RNA pseudouridine synthase RluA</fullName>
        <ecNumber evidence="8">5.4.99.28</ecNumber>
        <ecNumber evidence="9">5.4.99.29</ecNumber>
    </recommendedName>
    <alternativeName>
        <fullName evidence="11">23S rRNA pseudouridine(746) synthase</fullName>
    </alternativeName>
    <alternativeName>
        <fullName evidence="14">Ribosomal large subunit pseudouridine synthase A</fullName>
    </alternativeName>
    <alternativeName>
        <fullName evidence="13">rRNA pseudouridylate synthase A</fullName>
    </alternativeName>
    <alternativeName>
        <fullName evidence="15">rRNA-uridine isomerase A</fullName>
    </alternativeName>
    <alternativeName>
        <fullName evidence="12">tRNA pseudouridine(32) synthase</fullName>
    </alternativeName>
</protein>
<dbReference type="PROSITE" id="PS01129">
    <property type="entry name" value="PSI_RLU"/>
    <property type="match status" value="1"/>
</dbReference>
<evidence type="ECO:0000256" key="13">
    <source>
        <dbReference type="ARBA" id="ARBA00042844"/>
    </source>
</evidence>
<evidence type="ECO:0000256" key="14">
    <source>
        <dbReference type="ARBA" id="ARBA00042883"/>
    </source>
</evidence>
<comment type="similarity">
    <text evidence="1">Belongs to the pseudouridine synthase RluA family.</text>
</comment>
<dbReference type="GO" id="GO:0000455">
    <property type="term" value="P:enzyme-directed rRNA pseudouridine synthesis"/>
    <property type="evidence" value="ECO:0007669"/>
    <property type="project" value="TreeGrafter"/>
</dbReference>
<evidence type="ECO:0000256" key="9">
    <source>
        <dbReference type="ARBA" id="ARBA00038945"/>
    </source>
</evidence>
<keyword evidence="3" id="KW-0819">tRNA processing</keyword>
<dbReference type="Pfam" id="PF00849">
    <property type="entry name" value="PseudoU_synth_2"/>
    <property type="match status" value="1"/>
</dbReference>
<comment type="catalytic activity">
    <reaction evidence="5">
        <text>uridine(32) in tRNA = pseudouridine(32) in tRNA</text>
        <dbReference type="Rhea" id="RHEA:42544"/>
        <dbReference type="Rhea" id="RHEA-COMP:10107"/>
        <dbReference type="Rhea" id="RHEA-COMP:10108"/>
        <dbReference type="ChEBI" id="CHEBI:65314"/>
        <dbReference type="ChEBI" id="CHEBI:65315"/>
        <dbReference type="EC" id="5.4.99.28"/>
    </reaction>
</comment>
<accession>A0A2S4HB42</accession>
<dbReference type="Gene3D" id="3.30.2350.10">
    <property type="entry name" value="Pseudouridine synthase"/>
    <property type="match status" value="1"/>
</dbReference>
<dbReference type="InterPro" id="IPR006145">
    <property type="entry name" value="PsdUridine_synth_RsuA/RluA"/>
</dbReference>
<evidence type="ECO:0000256" key="8">
    <source>
        <dbReference type="ARBA" id="ARBA00038944"/>
    </source>
</evidence>
<comment type="caution">
    <text evidence="17">The sequence shown here is derived from an EMBL/GenBank/DDBJ whole genome shotgun (WGS) entry which is preliminary data.</text>
</comment>
<dbReference type="EC" id="5.4.99.28" evidence="8"/>
<organism evidence="17 18">
    <name type="scientific">Zhongshania marina</name>
    <dbReference type="NCBI Taxonomy" id="2304603"/>
    <lineage>
        <taxon>Bacteria</taxon>
        <taxon>Pseudomonadati</taxon>
        <taxon>Pseudomonadota</taxon>
        <taxon>Gammaproteobacteria</taxon>
        <taxon>Cellvibrionales</taxon>
        <taxon>Spongiibacteraceae</taxon>
        <taxon>Zhongshania</taxon>
    </lineage>
</organism>
<dbReference type="GO" id="GO:0160142">
    <property type="term" value="F:23S rRNA pseudouridine(746) synthase activity"/>
    <property type="evidence" value="ECO:0007669"/>
    <property type="project" value="UniProtKB-EC"/>
</dbReference>
<evidence type="ECO:0000256" key="1">
    <source>
        <dbReference type="ARBA" id="ARBA00010876"/>
    </source>
</evidence>
<dbReference type="InterPro" id="IPR020103">
    <property type="entry name" value="PsdUridine_synth_cat_dom_sf"/>
</dbReference>
<name>A0A2S4HB42_9GAMM</name>
<dbReference type="OrthoDB" id="9807829at2"/>
<comment type="catalytic activity">
    <reaction evidence="6">
        <text>uridine(746) in 23S rRNA = pseudouridine(746) in 23S rRNA</text>
        <dbReference type="Rhea" id="RHEA:42548"/>
        <dbReference type="Rhea" id="RHEA-COMP:10109"/>
        <dbReference type="Rhea" id="RHEA-COMP:10110"/>
        <dbReference type="ChEBI" id="CHEBI:65314"/>
        <dbReference type="ChEBI" id="CHEBI:65315"/>
        <dbReference type="EC" id="5.4.99.29"/>
    </reaction>
</comment>
<dbReference type="GO" id="GO:0008033">
    <property type="term" value="P:tRNA processing"/>
    <property type="evidence" value="ECO:0007669"/>
    <property type="project" value="UniProtKB-KW"/>
</dbReference>
<feature type="domain" description="Pseudouridine synthase RsuA/RluA-like" evidence="16">
    <location>
        <begin position="26"/>
        <end position="172"/>
    </location>
</feature>
<evidence type="ECO:0000256" key="6">
    <source>
        <dbReference type="ARBA" id="ARBA00036916"/>
    </source>
</evidence>
<dbReference type="PANTHER" id="PTHR21600">
    <property type="entry name" value="MITOCHONDRIAL RNA PSEUDOURIDINE SYNTHASE"/>
    <property type="match status" value="1"/>
</dbReference>
<dbReference type="CDD" id="cd02869">
    <property type="entry name" value="PseudoU_synth_RluA_like"/>
    <property type="match status" value="1"/>
</dbReference>
<comment type="function">
    <text evidence="7">Dual specificity enzyme that catalyzes the synthesis of pseudouridine from uracil-746 in 23S ribosomal RNA and from uracil-32 in the anticodon stem and loop of transfer RNAs.</text>
</comment>
<keyword evidence="4" id="KW-0413">Isomerase</keyword>